<keyword evidence="1" id="KW-0472">Membrane</keyword>
<dbReference type="AlphaFoldDB" id="A0A9W7BN42"/>
<organism evidence="2 3">
    <name type="scientific">Triparma laevis f. inornata</name>
    <dbReference type="NCBI Taxonomy" id="1714386"/>
    <lineage>
        <taxon>Eukaryota</taxon>
        <taxon>Sar</taxon>
        <taxon>Stramenopiles</taxon>
        <taxon>Ochrophyta</taxon>
        <taxon>Bolidophyceae</taxon>
        <taxon>Parmales</taxon>
        <taxon>Triparmaceae</taxon>
        <taxon>Triparma</taxon>
    </lineage>
</organism>
<dbReference type="Proteomes" id="UP001162640">
    <property type="component" value="Unassembled WGS sequence"/>
</dbReference>
<evidence type="ECO:0000256" key="1">
    <source>
        <dbReference type="SAM" id="Phobius"/>
    </source>
</evidence>
<sequence>MHEQLEQAHKRIAELETKGGSPQSTGDINKAASSLPLKSELEVLIVFLREVMKPRQLASTLPSCDKTSNLTLSDCVTLARAFDYLSKTSDSNEDAVGEYLEKFPAMRDMHERNPVLEEALVFMSVRLANDGKKYAAVRLFGGALLSSFDTMTDIYMIWTYYSTGENGFAIASLISLHTNIFGQLLIVYFQNRKHPSNGRLFKEILYTLSFSKPGVDAYRVAIGAEHEVGSIMDPKNEMMLTKGLELFTEAIPGALIQTYAFLTGSAQSNAAIFSLVMSIFTASFTATGVSFDKDIDKHSRAHTPDFYGFVPDSAKKKVKVFMSMFLISACQLTAKALACALCAVESSITVAFYLLGEILLFFAYKLLRRDFNYWLPVYGMTGVVLSTLIRINTKTITDFTALMQFRHPYELGGTYWAFTLLSMPVVCFYFGSRYLAYVDSEAGKARGLTMVLDATQVYGLVGGLLVVQVATFVFFLKNINPKFINTFYSTKSGNDFTKEYFLDHDDDEHKILVLNENRNKWVGIKDDIVKWVNDKIPEWNESQPEWWNAQKKASIPDWVVSNPEVLRSIRSEDVVKAVQERRGSIINVTVEENKPPKDPGTLRRRSIVDDAKKLKRELNA</sequence>
<feature type="transmembrane region" description="Helical" evidence="1">
    <location>
        <begin position="457"/>
        <end position="476"/>
    </location>
</feature>
<name>A0A9W7BN42_9STRA</name>
<keyword evidence="1" id="KW-0812">Transmembrane</keyword>
<reference evidence="3" key="1">
    <citation type="journal article" date="2023" name="Commun. Biol.">
        <title>Genome analysis of Parmales, the sister group of diatoms, reveals the evolutionary specialization of diatoms from phago-mixotrophs to photoautotrophs.</title>
        <authorList>
            <person name="Ban H."/>
            <person name="Sato S."/>
            <person name="Yoshikawa S."/>
            <person name="Yamada K."/>
            <person name="Nakamura Y."/>
            <person name="Ichinomiya M."/>
            <person name="Sato N."/>
            <person name="Blanc-Mathieu R."/>
            <person name="Endo H."/>
            <person name="Kuwata A."/>
            <person name="Ogata H."/>
        </authorList>
    </citation>
    <scope>NUCLEOTIDE SEQUENCE [LARGE SCALE GENOMIC DNA]</scope>
</reference>
<gene>
    <name evidence="2" type="ORF">TL16_g12697</name>
</gene>
<accession>A0A9W7BN42</accession>
<comment type="caution">
    <text evidence="2">The sequence shown here is derived from an EMBL/GenBank/DDBJ whole genome shotgun (WGS) entry which is preliminary data.</text>
</comment>
<evidence type="ECO:0000313" key="2">
    <source>
        <dbReference type="EMBL" id="GMH93689.1"/>
    </source>
</evidence>
<feature type="transmembrane region" description="Helical" evidence="1">
    <location>
        <begin position="414"/>
        <end position="437"/>
    </location>
</feature>
<feature type="transmembrane region" description="Helical" evidence="1">
    <location>
        <begin position="167"/>
        <end position="189"/>
    </location>
</feature>
<feature type="transmembrane region" description="Helical" evidence="1">
    <location>
        <begin position="270"/>
        <end position="291"/>
    </location>
</feature>
<evidence type="ECO:0000313" key="3">
    <source>
        <dbReference type="Proteomes" id="UP001162640"/>
    </source>
</evidence>
<feature type="transmembrane region" description="Helical" evidence="1">
    <location>
        <begin position="373"/>
        <end position="393"/>
    </location>
</feature>
<feature type="transmembrane region" description="Helical" evidence="1">
    <location>
        <begin position="350"/>
        <end position="367"/>
    </location>
</feature>
<feature type="transmembrane region" description="Helical" evidence="1">
    <location>
        <begin position="139"/>
        <end position="161"/>
    </location>
</feature>
<proteinExistence type="predicted"/>
<protein>
    <submittedName>
        <fullName evidence="2">Uncharacterized protein</fullName>
    </submittedName>
</protein>
<dbReference type="EMBL" id="BLQM01000532">
    <property type="protein sequence ID" value="GMH93689.1"/>
    <property type="molecule type" value="Genomic_DNA"/>
</dbReference>
<keyword evidence="1" id="KW-1133">Transmembrane helix</keyword>